<keyword evidence="2" id="KW-0812">Transmembrane</keyword>
<keyword evidence="5" id="KW-1185">Reference proteome</keyword>
<gene>
    <name evidence="4" type="ORF">J0B03_08585</name>
</gene>
<dbReference type="CDD" id="cd05121">
    <property type="entry name" value="ABC1_ADCK3-like"/>
    <property type="match status" value="1"/>
</dbReference>
<dbReference type="Pfam" id="PF03109">
    <property type="entry name" value="ABC1"/>
    <property type="match status" value="1"/>
</dbReference>
<evidence type="ECO:0000256" key="1">
    <source>
        <dbReference type="ARBA" id="ARBA00009670"/>
    </source>
</evidence>
<feature type="domain" description="ABC1 atypical kinase-like" evidence="3">
    <location>
        <begin position="74"/>
        <end position="316"/>
    </location>
</feature>
<dbReference type="InterPro" id="IPR050154">
    <property type="entry name" value="UbiB_kinase"/>
</dbReference>
<dbReference type="AlphaFoldDB" id="A0A974XFV3"/>
<dbReference type="KEGG" id="alka:J0B03_08585"/>
<organism evidence="4 5">
    <name type="scientific">Alkalibacter rhizosphaerae</name>
    <dbReference type="NCBI Taxonomy" id="2815577"/>
    <lineage>
        <taxon>Bacteria</taxon>
        <taxon>Bacillati</taxon>
        <taxon>Bacillota</taxon>
        <taxon>Clostridia</taxon>
        <taxon>Eubacteriales</taxon>
        <taxon>Eubacteriaceae</taxon>
        <taxon>Alkalibacter</taxon>
    </lineage>
</organism>
<keyword evidence="4" id="KW-0808">Transferase</keyword>
<dbReference type="InterPro" id="IPR004147">
    <property type="entry name" value="ABC1_dom"/>
</dbReference>
<evidence type="ECO:0000256" key="2">
    <source>
        <dbReference type="SAM" id="Phobius"/>
    </source>
</evidence>
<dbReference type="Proteomes" id="UP000663499">
    <property type="component" value="Chromosome"/>
</dbReference>
<feature type="transmembrane region" description="Helical" evidence="2">
    <location>
        <begin position="504"/>
        <end position="527"/>
    </location>
</feature>
<keyword evidence="4" id="KW-0418">Kinase</keyword>
<sequence>MLKSKRFRQIVRAFSKYGFGHFIHTTLRSEKTKRDPENLKHLFEELGPTFMKLGQILSTRPDLVPPEYRMELTKLQDNASPFPWESVEKILAEDLGPSYSAYFSHFEKIPIACASVAQVHEALLSTGEAVIVKVRRPDIEETFLEDLDILIYIAQKMPNSFKDVLLDPVDALREIKETSILELDFANELAYMERFQEENQSIACISLPKVFPAYCSSRLVVQEKIDGIKINNMPALKEEGYDLEDIGKKLVLSFLYQVLETGFFHGDPHPGNLLIRDGKIYYIDFGIMGSLSTVAKGSTNEIVKSLAVKDVNALVNLMLRIGIYKGPIDRNQLYEDVETLLNSYFLSSFRNIQVSRLLMDVFDAARKNNLRVPREYTMLLKSLVILEGVVSELSPDLNIIELARHYTKGDIENPLKDLQLETLLLGGHHFVRDLALIPSSVQTILDNFISGRGKVKINITNLDEKWVEFNKMVNRMVFALLVSALIVASALIVRSGQGPSINGISIVGLFGFGLAGLLSLWLMFSILKSGNI</sequence>
<accession>A0A974XFV3</accession>
<dbReference type="PANTHER" id="PTHR10566">
    <property type="entry name" value="CHAPERONE-ACTIVITY OF BC1 COMPLEX CABC1 -RELATED"/>
    <property type="match status" value="1"/>
</dbReference>
<reference evidence="4" key="1">
    <citation type="submission" date="2021-03" db="EMBL/GenBank/DDBJ databases">
        <title>Alkalibacter marinus sp. nov., isolated from tidal flat sediment.</title>
        <authorList>
            <person name="Namirimu T."/>
            <person name="Yang J.-A."/>
            <person name="Yang S.-H."/>
            <person name="Kim Y.-J."/>
            <person name="Kwon K.K."/>
        </authorList>
    </citation>
    <scope>NUCLEOTIDE SEQUENCE</scope>
    <source>
        <strain evidence="4">ES005</strain>
    </source>
</reference>
<dbReference type="PANTHER" id="PTHR10566:SF113">
    <property type="entry name" value="PROTEIN ACTIVITY OF BC1 COMPLEX KINASE 7, CHLOROPLASTIC"/>
    <property type="match status" value="1"/>
</dbReference>
<evidence type="ECO:0000313" key="4">
    <source>
        <dbReference type="EMBL" id="QSX07865.1"/>
    </source>
</evidence>
<dbReference type="InterPro" id="IPR011009">
    <property type="entry name" value="Kinase-like_dom_sf"/>
</dbReference>
<dbReference type="RefSeq" id="WP_207299207.1">
    <property type="nucleotide sequence ID" value="NZ_CP071444.1"/>
</dbReference>
<dbReference type="SUPFAM" id="SSF56112">
    <property type="entry name" value="Protein kinase-like (PK-like)"/>
    <property type="match status" value="1"/>
</dbReference>
<protein>
    <submittedName>
        <fullName evidence="4">AarF/ABC1/UbiB kinase family protein</fullName>
    </submittedName>
</protein>
<keyword evidence="2" id="KW-1133">Transmembrane helix</keyword>
<evidence type="ECO:0000313" key="5">
    <source>
        <dbReference type="Proteomes" id="UP000663499"/>
    </source>
</evidence>
<name>A0A974XFV3_9FIRM</name>
<dbReference type="EMBL" id="CP071444">
    <property type="protein sequence ID" value="QSX07865.1"/>
    <property type="molecule type" value="Genomic_DNA"/>
</dbReference>
<keyword evidence="2" id="KW-0472">Membrane</keyword>
<comment type="similarity">
    <text evidence="1">Belongs to the protein kinase superfamily. ADCK protein kinase family.</text>
</comment>
<dbReference type="GO" id="GO:0016301">
    <property type="term" value="F:kinase activity"/>
    <property type="evidence" value="ECO:0007669"/>
    <property type="project" value="UniProtKB-KW"/>
</dbReference>
<evidence type="ECO:0000259" key="3">
    <source>
        <dbReference type="Pfam" id="PF03109"/>
    </source>
</evidence>
<proteinExistence type="inferred from homology"/>
<feature type="transmembrane region" description="Helical" evidence="2">
    <location>
        <begin position="472"/>
        <end position="492"/>
    </location>
</feature>